<feature type="compositionally biased region" description="Basic residues" evidence="1">
    <location>
        <begin position="49"/>
        <end position="58"/>
    </location>
</feature>
<gene>
    <name evidence="2" type="ORF">Tci_516666</name>
</gene>
<feature type="region of interest" description="Disordered" evidence="1">
    <location>
        <begin position="21"/>
        <end position="69"/>
    </location>
</feature>
<organism evidence="2">
    <name type="scientific">Tanacetum cinerariifolium</name>
    <name type="common">Dalmatian daisy</name>
    <name type="synonym">Chrysanthemum cinerariifolium</name>
    <dbReference type="NCBI Taxonomy" id="118510"/>
    <lineage>
        <taxon>Eukaryota</taxon>
        <taxon>Viridiplantae</taxon>
        <taxon>Streptophyta</taxon>
        <taxon>Embryophyta</taxon>
        <taxon>Tracheophyta</taxon>
        <taxon>Spermatophyta</taxon>
        <taxon>Magnoliopsida</taxon>
        <taxon>eudicotyledons</taxon>
        <taxon>Gunneridae</taxon>
        <taxon>Pentapetalae</taxon>
        <taxon>asterids</taxon>
        <taxon>campanulids</taxon>
        <taxon>Asterales</taxon>
        <taxon>Asteraceae</taxon>
        <taxon>Asteroideae</taxon>
        <taxon>Anthemideae</taxon>
        <taxon>Anthemidinae</taxon>
        <taxon>Tanacetum</taxon>
    </lineage>
</organism>
<evidence type="ECO:0000256" key="1">
    <source>
        <dbReference type="SAM" id="MobiDB-lite"/>
    </source>
</evidence>
<proteinExistence type="predicted"/>
<evidence type="ECO:0000313" key="2">
    <source>
        <dbReference type="EMBL" id="GEZ44693.1"/>
    </source>
</evidence>
<name>A0A699IK15_TANCI</name>
<feature type="compositionally biased region" description="Basic and acidic residues" evidence="1">
    <location>
        <begin position="59"/>
        <end position="69"/>
    </location>
</feature>
<protein>
    <submittedName>
        <fullName evidence="2">Uncharacterized protein</fullName>
    </submittedName>
</protein>
<reference evidence="2" key="1">
    <citation type="journal article" date="2019" name="Sci. Rep.">
        <title>Draft genome of Tanacetum cinerariifolium, the natural source of mosquito coil.</title>
        <authorList>
            <person name="Yamashiro T."/>
            <person name="Shiraishi A."/>
            <person name="Satake H."/>
            <person name="Nakayama K."/>
        </authorList>
    </citation>
    <scope>NUCLEOTIDE SEQUENCE</scope>
</reference>
<dbReference type="AlphaFoldDB" id="A0A699IK15"/>
<feature type="compositionally biased region" description="Basic residues" evidence="1">
    <location>
        <begin position="28"/>
        <end position="40"/>
    </location>
</feature>
<comment type="caution">
    <text evidence="2">The sequence shown here is derived from an EMBL/GenBank/DDBJ whole genome shotgun (WGS) entry which is preliminary data.</text>
</comment>
<sequence>MKRKVGNEDLDVRQIRNTKYFESLKTPPIKRKVGRPKKSVRANEIKSSSVKRRGHPRKRNDEEKKKTIGSKERSVYMKMGFRSMIGMGIHELSGKLGLLRFPDYVKLNELNKKFQEDLCNKDLARNEDVEDANVTNPSEAANVARTSPNAQAKFKNIHYDLRCLKEELYEGLLRFPDCVKLNELNKKFQEDLCNKDLARNEDANVANPSEAANVARTSPTVQGSHAAILHASPIRMTKKTAKRTG</sequence>
<accession>A0A699IK15</accession>
<dbReference type="EMBL" id="BKCJ010279987">
    <property type="protein sequence ID" value="GEZ44693.1"/>
    <property type="molecule type" value="Genomic_DNA"/>
</dbReference>